<reference evidence="3 4" key="1">
    <citation type="submission" date="2018-10" db="EMBL/GenBank/DDBJ databases">
        <title>Comamonadaceae CDC group NO-1 genome sequencing and assembly.</title>
        <authorList>
            <person name="Bernier A.-M."/>
            <person name="Bernard K."/>
        </authorList>
    </citation>
    <scope>NUCLEOTIDE SEQUENCE [LARGE SCALE GENOMIC DNA]</scope>
    <source>
        <strain evidence="2 3">NML161473</strain>
        <strain evidence="1 4">NML970147</strain>
    </source>
</reference>
<dbReference type="Pfam" id="PF06945">
    <property type="entry name" value="DUF1289"/>
    <property type="match status" value="1"/>
</dbReference>
<dbReference type="EMBL" id="RDQL01000004">
    <property type="protein sequence ID" value="RMX01107.1"/>
    <property type="molecule type" value="Genomic_DNA"/>
</dbReference>
<evidence type="ECO:0000313" key="1">
    <source>
        <dbReference type="EMBL" id="RMW95409.1"/>
    </source>
</evidence>
<keyword evidence="3" id="KW-1185">Reference proteome</keyword>
<dbReference type="EMBL" id="RDQM01000017">
    <property type="protein sequence ID" value="RMW95409.1"/>
    <property type="molecule type" value="Genomic_DNA"/>
</dbReference>
<proteinExistence type="predicted"/>
<accession>A0A3M6QDL5</accession>
<protein>
    <submittedName>
        <fullName evidence="1">DUF1289 domain-containing protein</fullName>
    </submittedName>
</protein>
<sequence>MPQPPDPASSVPACPAACPERPPRALARLARAVQAQGWLQENAPKAPPSPCIRICAMTEADGPAPAHCRGCYRQLAEIACWGSASAAEQRAIWRALLQRAGLG</sequence>
<dbReference type="Proteomes" id="UP000267521">
    <property type="component" value="Unassembled WGS sequence"/>
</dbReference>
<dbReference type="AlphaFoldDB" id="A0A3M6PWF1"/>
<accession>A0A3M6PWF1</accession>
<evidence type="ECO:0000313" key="3">
    <source>
        <dbReference type="Proteomes" id="UP000267035"/>
    </source>
</evidence>
<organism evidence="1 4">
    <name type="scientific">Allofranklinella schreckenbergeri</name>
    <dbReference type="NCBI Taxonomy" id="1076744"/>
    <lineage>
        <taxon>Bacteria</taxon>
        <taxon>Pseudomonadati</taxon>
        <taxon>Pseudomonadota</taxon>
        <taxon>Betaproteobacteria</taxon>
        <taxon>Burkholderiales</taxon>
        <taxon>Comamonadaceae</taxon>
        <taxon>Allofranklinella</taxon>
    </lineage>
</organism>
<dbReference type="InterPro" id="IPR010710">
    <property type="entry name" value="DUF1289"/>
</dbReference>
<evidence type="ECO:0000313" key="2">
    <source>
        <dbReference type="EMBL" id="RMX01107.1"/>
    </source>
</evidence>
<name>A0A3M6PWF1_9BURK</name>
<evidence type="ECO:0000313" key="4">
    <source>
        <dbReference type="Proteomes" id="UP000267521"/>
    </source>
</evidence>
<dbReference type="Proteomes" id="UP000267035">
    <property type="component" value="Unassembled WGS sequence"/>
</dbReference>
<comment type="caution">
    <text evidence="1">The sequence shown here is derived from an EMBL/GenBank/DDBJ whole genome shotgun (WGS) entry which is preliminary data.</text>
</comment>
<gene>
    <name evidence="2" type="ORF">EBQ25_04300</name>
    <name evidence="1" type="ORF">EBQ26_11200</name>
</gene>